<name>A0ABP8NYU4_9NOCA</name>
<dbReference type="InterPro" id="IPR000792">
    <property type="entry name" value="Tscrpt_reg_LuxR_C"/>
</dbReference>
<sequence length="1104" mass="118437">MAESTCLMTDSDPLGTRRDVATAVAAELGAAGFDEAEEIGRGGFGVVYRAVQTVLERTVAVKVLTAELDEENRERFLREQRAMGRLTGHPNIAAVLQVGTTEGGRPYLVMPHYSQGSLDARIRVHGPLTAEEVLRLGVKTAGALAAAHRAGIVHRDVKPANILLTDYGEPALADFGIAHITGGFETATGTVTGSPAFTAPEVLGGEPPTPAADVYGLGATLFAALTGHAAFERRSGEQVVAQFLRITTAPVPDLREDGVDDEMAAVIEHAMARAPADRPTATALGERLQGLQARSGFPVDEMALRAESGTALQAGGPAVPVPLTTGRSPVRPPTDASANGRGNLPAELSTFIGRRTELAEAKRLLAVSRLVTLTGIGGVGKTRLALHLATGARRVFADGVWLVELGELHDGALLEGVVAAALGVRSQSTRPLQQVLVDFLAPRELLLVLDNCEQVVDATAQLAESLLSACPKLRILATSREALSVGGEAVLRVPPLTLPDPDREPSLRGLPRYDAVTLFAERAEAALPGFELTAGNAATVARICARVEGLPLAIELAAARLRVLSPEQILARLTDRFTLLARGGRGAPTRQQALRLCVDWSHELCTPAEQWLWAQLSVFAGGVELDAAERVCRWDEEEAGELLDVLAALVDKSILIREESGTVVRFRMLEILRDYGREKLQASGEYLDLRRRHADWYRQLAQRAEADWIGGRQLDWIDRLDREQPNLREALEFALADDTATDSVLAFASALQPFWLSLGRFGEGRHWLDRALAVTPAAASAVRARALARNYTLTELQEDFAAAAALVGEARALADQSTDPLALAFLELTVEGYELLSGDLASACVRLERALDVFVARGDLLAQVSVLLTLGWARELQRDTARALESHEKVLAITESHGESVFRSHALWATAVAVWSQGDRDRPPQLLQQALGLVRRWRDPFLTAACLEGLAWTVSAEGRARRAAVLMGAAQAQGRLAGASIVVFPGLLVHHDECERNTRRALGPRAFEAAHRDGGSFDLDAAIAYALGEEPATAPPSTGPSTELTKRERQVADLVAEGLTNKAIATRLVIAPRTADGHVEHVLAKLGFTSRAQIAAWVVEQGRH</sequence>
<dbReference type="EMBL" id="BAABFB010000024">
    <property type="protein sequence ID" value="GAA4475060.1"/>
    <property type="molecule type" value="Genomic_DNA"/>
</dbReference>
<dbReference type="Gene3D" id="1.10.510.10">
    <property type="entry name" value="Transferase(Phosphotransferase) domain 1"/>
    <property type="match status" value="1"/>
</dbReference>
<dbReference type="InterPro" id="IPR016032">
    <property type="entry name" value="Sig_transdc_resp-reg_C-effctor"/>
</dbReference>
<comment type="caution">
    <text evidence="7">The sequence shown here is derived from an EMBL/GenBank/DDBJ whole genome shotgun (WGS) entry which is preliminary data.</text>
</comment>
<evidence type="ECO:0000313" key="8">
    <source>
        <dbReference type="Proteomes" id="UP001501183"/>
    </source>
</evidence>
<protein>
    <recommendedName>
        <fullName evidence="9">Non-specific serine/threonine protein kinase</fullName>
    </recommendedName>
</protein>
<evidence type="ECO:0000256" key="4">
    <source>
        <dbReference type="SAM" id="MobiDB-lite"/>
    </source>
</evidence>
<feature type="domain" description="HTH luxR-type" evidence="6">
    <location>
        <begin position="1037"/>
        <end position="1102"/>
    </location>
</feature>
<dbReference type="SUPFAM" id="SSF56112">
    <property type="entry name" value="Protein kinase-like (PK-like)"/>
    <property type="match status" value="1"/>
</dbReference>
<dbReference type="CDD" id="cd14014">
    <property type="entry name" value="STKc_PknB_like"/>
    <property type="match status" value="1"/>
</dbReference>
<dbReference type="Gene3D" id="3.30.200.20">
    <property type="entry name" value="Phosphorylase Kinase, domain 1"/>
    <property type="match status" value="1"/>
</dbReference>
<dbReference type="PANTHER" id="PTHR47691:SF3">
    <property type="entry name" value="HTH-TYPE TRANSCRIPTIONAL REGULATOR RV0890C-RELATED"/>
    <property type="match status" value="1"/>
</dbReference>
<dbReference type="Gene3D" id="1.25.40.10">
    <property type="entry name" value="Tetratricopeptide repeat domain"/>
    <property type="match status" value="1"/>
</dbReference>
<evidence type="ECO:0000259" key="5">
    <source>
        <dbReference type="PROSITE" id="PS50011"/>
    </source>
</evidence>
<evidence type="ECO:0000256" key="1">
    <source>
        <dbReference type="ARBA" id="ARBA00022741"/>
    </source>
</evidence>
<dbReference type="SUPFAM" id="SSF48452">
    <property type="entry name" value="TPR-like"/>
    <property type="match status" value="1"/>
</dbReference>
<evidence type="ECO:0000256" key="2">
    <source>
        <dbReference type="ARBA" id="ARBA00022840"/>
    </source>
</evidence>
<dbReference type="InterPro" id="IPR011009">
    <property type="entry name" value="Kinase-like_dom_sf"/>
</dbReference>
<keyword evidence="1 3" id="KW-0547">Nucleotide-binding</keyword>
<dbReference type="SMART" id="SM00421">
    <property type="entry name" value="HTH_LUXR"/>
    <property type="match status" value="1"/>
</dbReference>
<feature type="binding site" evidence="3">
    <location>
        <position position="62"/>
    </location>
    <ligand>
        <name>ATP</name>
        <dbReference type="ChEBI" id="CHEBI:30616"/>
    </ligand>
</feature>
<dbReference type="InterPro" id="IPR017441">
    <property type="entry name" value="Protein_kinase_ATP_BS"/>
</dbReference>
<accession>A0ABP8NYU4</accession>
<dbReference type="PROSITE" id="PS50043">
    <property type="entry name" value="HTH_LUXR_2"/>
    <property type="match status" value="1"/>
</dbReference>
<dbReference type="InterPro" id="IPR000719">
    <property type="entry name" value="Prot_kinase_dom"/>
</dbReference>
<feature type="region of interest" description="Disordered" evidence="4">
    <location>
        <begin position="314"/>
        <end position="343"/>
    </location>
</feature>
<dbReference type="PROSITE" id="PS00107">
    <property type="entry name" value="PROTEIN_KINASE_ATP"/>
    <property type="match status" value="1"/>
</dbReference>
<dbReference type="InterPro" id="IPR027417">
    <property type="entry name" value="P-loop_NTPase"/>
</dbReference>
<keyword evidence="8" id="KW-1185">Reference proteome</keyword>
<dbReference type="Proteomes" id="UP001501183">
    <property type="component" value="Unassembled WGS sequence"/>
</dbReference>
<dbReference type="InterPro" id="IPR036388">
    <property type="entry name" value="WH-like_DNA-bd_sf"/>
</dbReference>
<organism evidence="7 8">
    <name type="scientific">Rhodococcus olei</name>
    <dbReference type="NCBI Taxonomy" id="2161675"/>
    <lineage>
        <taxon>Bacteria</taxon>
        <taxon>Bacillati</taxon>
        <taxon>Actinomycetota</taxon>
        <taxon>Actinomycetes</taxon>
        <taxon>Mycobacteriales</taxon>
        <taxon>Nocardiaceae</taxon>
        <taxon>Rhodococcus</taxon>
    </lineage>
</organism>
<dbReference type="Gene3D" id="3.40.50.300">
    <property type="entry name" value="P-loop containing nucleotide triphosphate hydrolases"/>
    <property type="match status" value="1"/>
</dbReference>
<evidence type="ECO:0000313" key="7">
    <source>
        <dbReference type="EMBL" id="GAA4475060.1"/>
    </source>
</evidence>
<gene>
    <name evidence="7" type="ORF">GCM10023094_11830</name>
</gene>
<dbReference type="PRINTS" id="PR00038">
    <property type="entry name" value="HTHLUXR"/>
</dbReference>
<dbReference type="SUPFAM" id="SSF52540">
    <property type="entry name" value="P-loop containing nucleoside triphosphate hydrolases"/>
    <property type="match status" value="1"/>
</dbReference>
<feature type="domain" description="Protein kinase" evidence="5">
    <location>
        <begin position="33"/>
        <end position="291"/>
    </location>
</feature>
<dbReference type="PANTHER" id="PTHR47691">
    <property type="entry name" value="REGULATOR-RELATED"/>
    <property type="match status" value="1"/>
</dbReference>
<dbReference type="PROSITE" id="PS00108">
    <property type="entry name" value="PROTEIN_KINASE_ST"/>
    <property type="match status" value="1"/>
</dbReference>
<dbReference type="InterPro" id="IPR011990">
    <property type="entry name" value="TPR-like_helical_dom_sf"/>
</dbReference>
<dbReference type="CDD" id="cd06170">
    <property type="entry name" value="LuxR_C_like"/>
    <property type="match status" value="1"/>
</dbReference>
<evidence type="ECO:0000256" key="3">
    <source>
        <dbReference type="PROSITE-ProRule" id="PRU10141"/>
    </source>
</evidence>
<dbReference type="Pfam" id="PF00196">
    <property type="entry name" value="GerE"/>
    <property type="match status" value="1"/>
</dbReference>
<keyword evidence="2 3" id="KW-0067">ATP-binding</keyword>
<dbReference type="PROSITE" id="PS50011">
    <property type="entry name" value="PROTEIN_KINASE_DOM"/>
    <property type="match status" value="1"/>
</dbReference>
<dbReference type="Pfam" id="PF00069">
    <property type="entry name" value="Pkinase"/>
    <property type="match status" value="1"/>
</dbReference>
<dbReference type="Pfam" id="PF25872">
    <property type="entry name" value="HTH_77"/>
    <property type="match status" value="1"/>
</dbReference>
<evidence type="ECO:0000259" key="6">
    <source>
        <dbReference type="PROSITE" id="PS50043"/>
    </source>
</evidence>
<reference evidence="8" key="1">
    <citation type="journal article" date="2019" name="Int. J. Syst. Evol. Microbiol.">
        <title>The Global Catalogue of Microorganisms (GCM) 10K type strain sequencing project: providing services to taxonomists for standard genome sequencing and annotation.</title>
        <authorList>
            <consortium name="The Broad Institute Genomics Platform"/>
            <consortium name="The Broad Institute Genome Sequencing Center for Infectious Disease"/>
            <person name="Wu L."/>
            <person name="Ma J."/>
        </authorList>
    </citation>
    <scope>NUCLEOTIDE SEQUENCE [LARGE SCALE GENOMIC DNA]</scope>
    <source>
        <strain evidence="8">JCM 32206</strain>
    </source>
</reference>
<dbReference type="SMART" id="SM00220">
    <property type="entry name" value="S_TKc"/>
    <property type="match status" value="1"/>
</dbReference>
<evidence type="ECO:0008006" key="9">
    <source>
        <dbReference type="Google" id="ProtNLM"/>
    </source>
</evidence>
<dbReference type="PRINTS" id="PR00364">
    <property type="entry name" value="DISEASERSIST"/>
</dbReference>
<dbReference type="Gene3D" id="1.10.10.10">
    <property type="entry name" value="Winged helix-like DNA-binding domain superfamily/Winged helix DNA-binding domain"/>
    <property type="match status" value="1"/>
</dbReference>
<dbReference type="SUPFAM" id="SSF46894">
    <property type="entry name" value="C-terminal effector domain of the bipartite response regulators"/>
    <property type="match status" value="1"/>
</dbReference>
<dbReference type="InterPro" id="IPR008271">
    <property type="entry name" value="Ser/Thr_kinase_AS"/>
</dbReference>
<dbReference type="InterPro" id="IPR058852">
    <property type="entry name" value="HTH_77"/>
</dbReference>
<proteinExistence type="predicted"/>